<gene>
    <name evidence="1" type="ORF">H4K34_04865</name>
</gene>
<protein>
    <submittedName>
        <fullName evidence="1">Uncharacterized protein</fullName>
    </submittedName>
</protein>
<keyword evidence="2" id="KW-1185">Reference proteome</keyword>
<dbReference type="KEGG" id="chyd:H4K34_04865"/>
<reference evidence="1 2" key="1">
    <citation type="submission" date="2020-08" db="EMBL/GenBank/DDBJ databases">
        <title>Croceimicrobium hydrocarbonivorans gen. nov., sp. nov., a novel marine bacterium isolated from a bacterial consortium that degrades polyethylene terephthalate.</title>
        <authorList>
            <person name="Liu R."/>
        </authorList>
    </citation>
    <scope>NUCLEOTIDE SEQUENCE [LARGE SCALE GENOMIC DNA]</scope>
    <source>
        <strain evidence="1 2">A20-9</strain>
    </source>
</reference>
<proteinExistence type="predicted"/>
<evidence type="ECO:0000313" key="1">
    <source>
        <dbReference type="EMBL" id="QNR25174.1"/>
    </source>
</evidence>
<dbReference type="RefSeq" id="WP_210759700.1">
    <property type="nucleotide sequence ID" value="NZ_CP060139.1"/>
</dbReference>
<dbReference type="Proteomes" id="UP000516305">
    <property type="component" value="Chromosome"/>
</dbReference>
<accession>A0A7H0VHH6</accession>
<organism evidence="1 2">
    <name type="scientific">Croceimicrobium hydrocarbonivorans</name>
    <dbReference type="NCBI Taxonomy" id="2761580"/>
    <lineage>
        <taxon>Bacteria</taxon>
        <taxon>Pseudomonadati</taxon>
        <taxon>Bacteroidota</taxon>
        <taxon>Flavobacteriia</taxon>
        <taxon>Flavobacteriales</taxon>
        <taxon>Owenweeksiaceae</taxon>
        <taxon>Croceimicrobium</taxon>
    </lineage>
</organism>
<name>A0A7H0VHH6_9FLAO</name>
<dbReference type="EMBL" id="CP060139">
    <property type="protein sequence ID" value="QNR25174.1"/>
    <property type="molecule type" value="Genomic_DNA"/>
</dbReference>
<evidence type="ECO:0000313" key="2">
    <source>
        <dbReference type="Proteomes" id="UP000516305"/>
    </source>
</evidence>
<dbReference type="AlphaFoldDB" id="A0A7H0VHH6"/>
<sequence>MRPLRFYLLLLSVVLLNPSCEKDNAVELGGYFEFEVRTSNNPNRLSIPSCDIVILEGNSPDLDFRWESVDSDIGVKRWTSNKLLYGSYSFEYYLQYKDNDGSTTSIGPLSHSFQIFPGETTKFSRKF</sequence>